<keyword evidence="3" id="KW-1185">Reference proteome</keyword>
<dbReference type="EMBL" id="CWJL01000042">
    <property type="protein sequence ID" value="CRY69315.1"/>
    <property type="molecule type" value="Genomic_DNA"/>
</dbReference>
<sequence>MSFLDSVKRLVSSAKVKIKCPDCGGASEQSSEKVQKNTALVCPKCGCLFLPKDKR</sequence>
<evidence type="ECO:0000313" key="3">
    <source>
        <dbReference type="Proteomes" id="UP000044625"/>
    </source>
</evidence>
<evidence type="ECO:0000313" key="1">
    <source>
        <dbReference type="EMBL" id="CNI52623.1"/>
    </source>
</evidence>
<dbReference type="AlphaFoldDB" id="A0A0T9RAN3"/>
<evidence type="ECO:0000313" key="4">
    <source>
        <dbReference type="Proteomes" id="UP000045840"/>
    </source>
</evidence>
<dbReference type="Pfam" id="PF23499">
    <property type="entry name" value="YnfU"/>
    <property type="match status" value="1"/>
</dbReference>
<reference evidence="2 3" key="2">
    <citation type="submission" date="2015-03" db="EMBL/GenBank/DDBJ databases">
        <authorList>
            <consortium name="Pathogen Informatics"/>
            <person name="Murphy D."/>
        </authorList>
    </citation>
    <scope>NUCLEOTIDE SEQUENCE [LARGE SCALE GENOMIC DNA]</scope>
    <source>
        <strain evidence="3">type strain: CIP110230</strain>
        <strain evidence="2">Type strain: CIP110230</strain>
    </source>
</reference>
<protein>
    <submittedName>
        <fullName evidence="1">Uncharacterized protein</fullName>
    </submittedName>
</protein>
<dbReference type="EMBL" id="CQAZ01000061">
    <property type="protein sequence ID" value="CNI52623.1"/>
    <property type="molecule type" value="Genomic_DNA"/>
</dbReference>
<reference evidence="1" key="1">
    <citation type="submission" date="2015-03" db="EMBL/GenBank/DDBJ databases">
        <authorList>
            <person name="Murphy D."/>
        </authorList>
    </citation>
    <scope>NUCLEOTIDE SEQUENCE [LARGE SCALE GENOMIC DNA]</scope>
    <source>
        <strain evidence="1">A125KOH2</strain>
    </source>
</reference>
<name>A0A0T9RAN3_9GAMM</name>
<dbReference type="InterPro" id="IPR057793">
    <property type="entry name" value="YnfU-like"/>
</dbReference>
<dbReference type="STRING" id="1288385.ERS137968_04465"/>
<accession>A0A0T9RAN3</accession>
<dbReference type="NCBIfam" id="NF038384">
    <property type="entry name" value="zinc_YnfU_fam"/>
    <property type="match status" value="1"/>
</dbReference>
<gene>
    <name evidence="1" type="ORF">ERS008529_04272</name>
    <name evidence="2" type="ORF">ERS137968_04465</name>
</gene>
<dbReference type="Proteomes" id="UP000044625">
    <property type="component" value="Unassembled WGS sequence"/>
</dbReference>
<organism evidence="1 4">
    <name type="scientific">Yersinia pekkanenii</name>
    <dbReference type="NCBI Taxonomy" id="1288385"/>
    <lineage>
        <taxon>Bacteria</taxon>
        <taxon>Pseudomonadati</taxon>
        <taxon>Pseudomonadota</taxon>
        <taxon>Gammaproteobacteria</taxon>
        <taxon>Enterobacterales</taxon>
        <taxon>Yersiniaceae</taxon>
        <taxon>Yersinia</taxon>
    </lineage>
</organism>
<proteinExistence type="predicted"/>
<reference evidence="4" key="3">
    <citation type="submission" date="2015-03" db="EMBL/GenBank/DDBJ databases">
        <authorList>
            <consortium name="Pathogen Informatics"/>
        </authorList>
    </citation>
    <scope>NUCLEOTIDE SEQUENCE [LARGE SCALE GENOMIC DNA]</scope>
    <source>
        <strain evidence="4">A125KOH2</strain>
    </source>
</reference>
<dbReference type="Proteomes" id="UP000045840">
    <property type="component" value="Unassembled WGS sequence"/>
</dbReference>
<evidence type="ECO:0000313" key="2">
    <source>
        <dbReference type="EMBL" id="CRY69315.1"/>
    </source>
</evidence>
<dbReference type="RefSeq" id="WP_167337948.1">
    <property type="nucleotide sequence ID" value="NZ_CAWMMU010000042.1"/>
</dbReference>